<gene>
    <name evidence="5" type="ORF">H9980_02675</name>
</gene>
<dbReference type="InterPro" id="IPR003439">
    <property type="entry name" value="ABC_transporter-like_ATP-bd"/>
</dbReference>
<evidence type="ECO:0000256" key="3">
    <source>
        <dbReference type="ARBA" id="ARBA00022840"/>
    </source>
</evidence>
<reference evidence="5" key="2">
    <citation type="submission" date="2021-04" db="EMBL/GenBank/DDBJ databases">
        <authorList>
            <person name="Gilroy R."/>
        </authorList>
    </citation>
    <scope>NUCLEOTIDE SEQUENCE</scope>
    <source>
        <strain evidence="5">ChiGjej1B1-14440</strain>
    </source>
</reference>
<dbReference type="EMBL" id="DXET01000068">
    <property type="protein sequence ID" value="HIX80861.1"/>
    <property type="molecule type" value="Genomic_DNA"/>
</dbReference>
<organism evidence="5 6">
    <name type="scientific">Candidatus Erysipelatoclostridium merdavium</name>
    <dbReference type="NCBI Taxonomy" id="2838566"/>
    <lineage>
        <taxon>Bacteria</taxon>
        <taxon>Bacillati</taxon>
        <taxon>Bacillota</taxon>
        <taxon>Erysipelotrichia</taxon>
        <taxon>Erysipelotrichales</taxon>
        <taxon>Erysipelotrichales incertae sedis</taxon>
    </lineage>
</organism>
<keyword evidence="1" id="KW-0813">Transport</keyword>
<dbReference type="PROSITE" id="PS50893">
    <property type="entry name" value="ABC_TRANSPORTER_2"/>
    <property type="match status" value="1"/>
</dbReference>
<dbReference type="CDD" id="cd03230">
    <property type="entry name" value="ABC_DR_subfamily_A"/>
    <property type="match status" value="1"/>
</dbReference>
<keyword evidence="2" id="KW-0547">Nucleotide-binding</keyword>
<dbReference type="GO" id="GO:0005524">
    <property type="term" value="F:ATP binding"/>
    <property type="evidence" value="ECO:0007669"/>
    <property type="project" value="UniProtKB-KW"/>
</dbReference>
<name>A0A9D2BLU0_9FIRM</name>
<dbReference type="Gene3D" id="3.40.50.300">
    <property type="entry name" value="P-loop containing nucleotide triphosphate hydrolases"/>
    <property type="match status" value="1"/>
</dbReference>
<dbReference type="Pfam" id="PF00005">
    <property type="entry name" value="ABC_tran"/>
    <property type="match status" value="1"/>
</dbReference>
<accession>A0A9D2BLU0</accession>
<dbReference type="PANTHER" id="PTHR42939">
    <property type="entry name" value="ABC TRANSPORTER ATP-BINDING PROTEIN ALBC-RELATED"/>
    <property type="match status" value="1"/>
</dbReference>
<dbReference type="AlphaFoldDB" id="A0A9D2BLU0"/>
<reference evidence="5" key="1">
    <citation type="journal article" date="2021" name="PeerJ">
        <title>Extensive microbial diversity within the chicken gut microbiome revealed by metagenomics and culture.</title>
        <authorList>
            <person name="Gilroy R."/>
            <person name="Ravi A."/>
            <person name="Getino M."/>
            <person name="Pursley I."/>
            <person name="Horton D.L."/>
            <person name="Alikhan N.F."/>
            <person name="Baker D."/>
            <person name="Gharbi K."/>
            <person name="Hall N."/>
            <person name="Watson M."/>
            <person name="Adriaenssens E.M."/>
            <person name="Foster-Nyarko E."/>
            <person name="Jarju S."/>
            <person name="Secka A."/>
            <person name="Antonio M."/>
            <person name="Oren A."/>
            <person name="Chaudhuri R.R."/>
            <person name="La Ragione R."/>
            <person name="Hildebrand F."/>
            <person name="Pallen M.J."/>
        </authorList>
    </citation>
    <scope>NUCLEOTIDE SEQUENCE</scope>
    <source>
        <strain evidence="5">ChiGjej1B1-14440</strain>
    </source>
</reference>
<dbReference type="InterPro" id="IPR051782">
    <property type="entry name" value="ABC_Transporter_VariousFunc"/>
</dbReference>
<comment type="caution">
    <text evidence="5">The sequence shown here is derived from an EMBL/GenBank/DDBJ whole genome shotgun (WGS) entry which is preliminary data.</text>
</comment>
<dbReference type="GO" id="GO:0016887">
    <property type="term" value="F:ATP hydrolysis activity"/>
    <property type="evidence" value="ECO:0007669"/>
    <property type="project" value="InterPro"/>
</dbReference>
<evidence type="ECO:0000259" key="4">
    <source>
        <dbReference type="PROSITE" id="PS50893"/>
    </source>
</evidence>
<dbReference type="SUPFAM" id="SSF52540">
    <property type="entry name" value="P-loop containing nucleoside triphosphate hydrolases"/>
    <property type="match status" value="1"/>
</dbReference>
<dbReference type="PANTHER" id="PTHR42939:SF3">
    <property type="entry name" value="ABC TRANSPORTER ATP-BINDING COMPONENT"/>
    <property type="match status" value="1"/>
</dbReference>
<feature type="domain" description="ABC transporter" evidence="4">
    <location>
        <begin position="4"/>
        <end position="229"/>
    </location>
</feature>
<dbReference type="InterPro" id="IPR003593">
    <property type="entry name" value="AAA+_ATPase"/>
</dbReference>
<evidence type="ECO:0000313" key="6">
    <source>
        <dbReference type="Proteomes" id="UP000886724"/>
    </source>
</evidence>
<dbReference type="InterPro" id="IPR027417">
    <property type="entry name" value="P-loop_NTPase"/>
</dbReference>
<evidence type="ECO:0000313" key="5">
    <source>
        <dbReference type="EMBL" id="HIX80861.1"/>
    </source>
</evidence>
<evidence type="ECO:0000256" key="1">
    <source>
        <dbReference type="ARBA" id="ARBA00022448"/>
    </source>
</evidence>
<dbReference type="SMART" id="SM00382">
    <property type="entry name" value="AAA"/>
    <property type="match status" value="1"/>
</dbReference>
<protein>
    <submittedName>
        <fullName evidence="5">ABC transporter ATP-binding protein</fullName>
    </submittedName>
</protein>
<evidence type="ECO:0000256" key="2">
    <source>
        <dbReference type="ARBA" id="ARBA00022741"/>
    </source>
</evidence>
<proteinExistence type="predicted"/>
<keyword evidence="3 5" id="KW-0067">ATP-binding</keyword>
<sequence>MNALEIKNISKTYKNFKLDDISFVLPCGHIMGLIGENGAGKSTIINCILDIIEKDSGSISVLGQKNDKNNVSLKENIGVVLDASDVYDNYTVKQVENIMKDVYKQWNHEVYDYYIQKFALPLNKMIKDFSRGMKMKMAITIALSHQPKLLILDEATSGLDPIMRDEILDVFMEFVQDENHAILLSSHISSDLEKIADYITFIHEGKLILSTSKDELIYEYGLMKCRNDEFDKIEKEDIIRYRIKTYEVEILVKDREKKAKKYLNCIVDPTKLDDIMMLYVKGEQI</sequence>
<dbReference type="Proteomes" id="UP000886724">
    <property type="component" value="Unassembled WGS sequence"/>
</dbReference>